<dbReference type="GO" id="GO:0016491">
    <property type="term" value="F:oxidoreductase activity"/>
    <property type="evidence" value="ECO:0007669"/>
    <property type="project" value="UniProtKB-KW"/>
</dbReference>
<comment type="similarity">
    <text evidence="1">Belongs to the iron/ascorbate-dependent oxidoreductase family.</text>
</comment>
<dbReference type="InterPro" id="IPR005123">
    <property type="entry name" value="Oxoglu/Fe-dep_dioxygenase_dom"/>
</dbReference>
<keyword evidence="1" id="KW-0408">Iron</keyword>
<dbReference type="Proteomes" id="UP000193560">
    <property type="component" value="Unassembled WGS sequence"/>
</dbReference>
<accession>A0A1X2IJD2</accession>
<comment type="caution">
    <text evidence="3">The sequence shown here is derived from an EMBL/GenBank/DDBJ whole genome shotgun (WGS) entry which is preliminary data.</text>
</comment>
<evidence type="ECO:0000259" key="2">
    <source>
        <dbReference type="PROSITE" id="PS51471"/>
    </source>
</evidence>
<reference evidence="3 4" key="1">
    <citation type="submission" date="2016-07" db="EMBL/GenBank/DDBJ databases">
        <title>Pervasive Adenine N6-methylation of Active Genes in Fungi.</title>
        <authorList>
            <consortium name="DOE Joint Genome Institute"/>
            <person name="Mondo S.J."/>
            <person name="Dannebaum R.O."/>
            <person name="Kuo R.C."/>
            <person name="Labutti K."/>
            <person name="Haridas S."/>
            <person name="Kuo A."/>
            <person name="Salamov A."/>
            <person name="Ahrendt S.R."/>
            <person name="Lipzen A."/>
            <person name="Sullivan W."/>
            <person name="Andreopoulos W.B."/>
            <person name="Clum A."/>
            <person name="Lindquist E."/>
            <person name="Daum C."/>
            <person name="Ramamoorthy G.K."/>
            <person name="Gryganskyi A."/>
            <person name="Culley D."/>
            <person name="Magnuson J.K."/>
            <person name="James T.Y."/>
            <person name="O'Malley M.A."/>
            <person name="Stajich J.E."/>
            <person name="Spatafora J.W."/>
            <person name="Visel A."/>
            <person name="Grigoriev I.V."/>
        </authorList>
    </citation>
    <scope>NUCLEOTIDE SEQUENCE [LARGE SCALE GENOMIC DNA]</scope>
    <source>
        <strain evidence="3 4">NRRL 1336</strain>
    </source>
</reference>
<proteinExistence type="inferred from homology"/>
<organism evidence="3 4">
    <name type="scientific">Absidia repens</name>
    <dbReference type="NCBI Taxonomy" id="90262"/>
    <lineage>
        <taxon>Eukaryota</taxon>
        <taxon>Fungi</taxon>
        <taxon>Fungi incertae sedis</taxon>
        <taxon>Mucoromycota</taxon>
        <taxon>Mucoromycotina</taxon>
        <taxon>Mucoromycetes</taxon>
        <taxon>Mucorales</taxon>
        <taxon>Cunninghamellaceae</taxon>
        <taxon>Absidia</taxon>
    </lineage>
</organism>
<evidence type="ECO:0000313" key="3">
    <source>
        <dbReference type="EMBL" id="ORZ17666.1"/>
    </source>
</evidence>
<feature type="domain" description="Fe2OG dioxygenase" evidence="2">
    <location>
        <begin position="150"/>
        <end position="249"/>
    </location>
</feature>
<dbReference type="STRING" id="90262.A0A1X2IJD2"/>
<dbReference type="GO" id="GO:0046872">
    <property type="term" value="F:metal ion binding"/>
    <property type="evidence" value="ECO:0007669"/>
    <property type="project" value="UniProtKB-KW"/>
</dbReference>
<dbReference type="EMBL" id="MCGE01000009">
    <property type="protein sequence ID" value="ORZ17666.1"/>
    <property type="molecule type" value="Genomic_DNA"/>
</dbReference>
<dbReference type="Gene3D" id="2.60.120.620">
    <property type="entry name" value="q2cbj1_9rhob like domain"/>
    <property type="match status" value="1"/>
</dbReference>
<keyword evidence="4" id="KW-1185">Reference proteome</keyword>
<dbReference type="OrthoDB" id="69177at2759"/>
<evidence type="ECO:0000256" key="1">
    <source>
        <dbReference type="RuleBase" id="RU003682"/>
    </source>
</evidence>
<sequence>MTSDDDHDFDLFGDLDVDEQKQAAARQATMNQANEARLNHLIQQHKSPQDRSIASNRWIYKYIRHHTMMDANLPTLLPQLLSTEECCHIMDHIPSASSNDWTTARHSAFPTTDIPIGTCPPLQYLTSLLQQRLVDSVLAPAYGFAPGQLGFRDLFLVRYDSHAQQGLAPHTDGCLMSFTILVNTPDDFDGGGTQFFITPPRKTTESEDAVIVVRPTRQGDAVHHDACIKHQGLDITRGQRILLVGFVDTIDVIQKDQFAQQKQGQAPTSRRI</sequence>
<dbReference type="AlphaFoldDB" id="A0A1X2IJD2"/>
<keyword evidence="1" id="KW-0479">Metal-binding</keyword>
<keyword evidence="1" id="KW-0560">Oxidoreductase</keyword>
<protein>
    <recommendedName>
        <fullName evidence="2">Fe2OG dioxygenase domain-containing protein</fullName>
    </recommendedName>
</protein>
<dbReference type="PROSITE" id="PS51471">
    <property type="entry name" value="FE2OG_OXY"/>
    <property type="match status" value="1"/>
</dbReference>
<name>A0A1X2IJD2_9FUNG</name>
<evidence type="ECO:0000313" key="4">
    <source>
        <dbReference type="Proteomes" id="UP000193560"/>
    </source>
</evidence>
<gene>
    <name evidence="3" type="ORF">BCR42DRAFT_412265</name>
</gene>